<feature type="region of interest" description="Disordered" evidence="1">
    <location>
        <begin position="86"/>
        <end position="110"/>
    </location>
</feature>
<evidence type="ECO:0000313" key="2">
    <source>
        <dbReference type="EMBL" id="GBM50173.1"/>
    </source>
</evidence>
<dbReference type="Proteomes" id="UP000499080">
    <property type="component" value="Unassembled WGS sequence"/>
</dbReference>
<evidence type="ECO:0000313" key="3">
    <source>
        <dbReference type="Proteomes" id="UP000499080"/>
    </source>
</evidence>
<dbReference type="PANTHER" id="PTHR33244:SF3">
    <property type="entry name" value="PEPTIDASE A2 DOMAIN-CONTAINING PROTEIN"/>
    <property type="match status" value="1"/>
</dbReference>
<gene>
    <name evidence="2" type="ORF">AVEN_50067_1</name>
</gene>
<dbReference type="AlphaFoldDB" id="A0A4Y2G984"/>
<evidence type="ECO:0000256" key="1">
    <source>
        <dbReference type="SAM" id="MobiDB-lite"/>
    </source>
</evidence>
<name>A0A4Y2G984_ARAVE</name>
<feature type="compositionally biased region" description="Polar residues" evidence="1">
    <location>
        <begin position="134"/>
        <end position="143"/>
    </location>
</feature>
<keyword evidence="3" id="KW-1185">Reference proteome</keyword>
<protein>
    <submittedName>
        <fullName evidence="2">Uncharacterized protein</fullName>
    </submittedName>
</protein>
<proteinExistence type="predicted"/>
<sequence length="180" mass="20789">MFMGRVLRTILPTKSFLLKPKFPTEITVKRLKDEQSKQKAYYDKTAVKLSPLKTNQLVYLQMGHRDWTPGTVLKKLDTPSSYLVKTSEGSERRRNRIHLRPDQNPSNSPEICHKQITTERPDDMNEIDGEKVECTQQQKQTESPAKRTVPETLSNGASTPKRTESAKRIIRKSARFQDYV</sequence>
<organism evidence="2 3">
    <name type="scientific">Araneus ventricosus</name>
    <name type="common">Orbweaver spider</name>
    <name type="synonym">Epeira ventricosa</name>
    <dbReference type="NCBI Taxonomy" id="182803"/>
    <lineage>
        <taxon>Eukaryota</taxon>
        <taxon>Metazoa</taxon>
        <taxon>Ecdysozoa</taxon>
        <taxon>Arthropoda</taxon>
        <taxon>Chelicerata</taxon>
        <taxon>Arachnida</taxon>
        <taxon>Araneae</taxon>
        <taxon>Araneomorphae</taxon>
        <taxon>Entelegynae</taxon>
        <taxon>Araneoidea</taxon>
        <taxon>Araneidae</taxon>
        <taxon>Araneus</taxon>
    </lineage>
</organism>
<reference evidence="2 3" key="1">
    <citation type="journal article" date="2019" name="Sci. Rep.">
        <title>Orb-weaving spider Araneus ventricosus genome elucidates the spidroin gene catalogue.</title>
        <authorList>
            <person name="Kono N."/>
            <person name="Nakamura H."/>
            <person name="Ohtoshi R."/>
            <person name="Moran D.A.P."/>
            <person name="Shinohara A."/>
            <person name="Yoshida Y."/>
            <person name="Fujiwara M."/>
            <person name="Mori M."/>
            <person name="Tomita M."/>
            <person name="Arakawa K."/>
        </authorList>
    </citation>
    <scope>NUCLEOTIDE SEQUENCE [LARGE SCALE GENOMIC DNA]</scope>
</reference>
<dbReference type="OrthoDB" id="8024880at2759"/>
<feature type="compositionally biased region" description="Polar residues" evidence="1">
    <location>
        <begin position="151"/>
        <end position="160"/>
    </location>
</feature>
<accession>A0A4Y2G984</accession>
<comment type="caution">
    <text evidence="2">The sequence shown here is derived from an EMBL/GenBank/DDBJ whole genome shotgun (WGS) entry which is preliminary data.</text>
</comment>
<dbReference type="PANTHER" id="PTHR33244">
    <property type="entry name" value="INTEGRASE CATALYTIC DOMAIN-CONTAINING PROTEIN-RELATED"/>
    <property type="match status" value="1"/>
</dbReference>
<feature type="region of interest" description="Disordered" evidence="1">
    <location>
        <begin position="134"/>
        <end position="180"/>
    </location>
</feature>
<dbReference type="EMBL" id="BGPR01001288">
    <property type="protein sequence ID" value="GBM50173.1"/>
    <property type="molecule type" value="Genomic_DNA"/>
</dbReference>